<evidence type="ECO:0000313" key="2">
    <source>
        <dbReference type="Proteomes" id="UP000028999"/>
    </source>
</evidence>
<gene>
    <name evidence="1" type="primary">BnaC08g12190D</name>
    <name evidence="1" type="ORF">GSBRNA2T00094221001</name>
</gene>
<dbReference type="EMBL" id="LK032874">
    <property type="protein sequence ID" value="CDY50012.1"/>
    <property type="molecule type" value="Genomic_DNA"/>
</dbReference>
<dbReference type="Proteomes" id="UP000028999">
    <property type="component" value="Unassembled WGS sequence"/>
</dbReference>
<accession>A0A078IJF4</accession>
<protein>
    <submittedName>
        <fullName evidence="1">BnaC08g12190D protein</fullName>
    </submittedName>
</protein>
<evidence type="ECO:0000313" key="1">
    <source>
        <dbReference type="EMBL" id="CDY50012.1"/>
    </source>
</evidence>
<name>A0A078IJF4_BRANA</name>
<dbReference type="PaxDb" id="3708-A0A078IJF4"/>
<dbReference type="AlphaFoldDB" id="A0A078IJF4"/>
<organism evidence="1 2">
    <name type="scientific">Brassica napus</name>
    <name type="common">Rape</name>
    <dbReference type="NCBI Taxonomy" id="3708"/>
    <lineage>
        <taxon>Eukaryota</taxon>
        <taxon>Viridiplantae</taxon>
        <taxon>Streptophyta</taxon>
        <taxon>Embryophyta</taxon>
        <taxon>Tracheophyta</taxon>
        <taxon>Spermatophyta</taxon>
        <taxon>Magnoliopsida</taxon>
        <taxon>eudicotyledons</taxon>
        <taxon>Gunneridae</taxon>
        <taxon>Pentapetalae</taxon>
        <taxon>rosids</taxon>
        <taxon>malvids</taxon>
        <taxon>Brassicales</taxon>
        <taxon>Brassicaceae</taxon>
        <taxon>Brassiceae</taxon>
        <taxon>Brassica</taxon>
    </lineage>
</organism>
<keyword evidence="2" id="KW-1185">Reference proteome</keyword>
<dbReference type="Gramene" id="CDY50012">
    <property type="protein sequence ID" value="CDY50012"/>
    <property type="gene ID" value="GSBRNA2T00094221001"/>
</dbReference>
<proteinExistence type="predicted"/>
<reference evidence="1 2" key="1">
    <citation type="journal article" date="2014" name="Science">
        <title>Plant genetics. Early allopolyploid evolution in the post-Neolithic Brassica napus oilseed genome.</title>
        <authorList>
            <person name="Chalhoub B."/>
            <person name="Denoeud F."/>
            <person name="Liu S."/>
            <person name="Parkin I.A."/>
            <person name="Tang H."/>
            <person name="Wang X."/>
            <person name="Chiquet J."/>
            <person name="Belcram H."/>
            <person name="Tong C."/>
            <person name="Samans B."/>
            <person name="Correa M."/>
            <person name="Da Silva C."/>
            <person name="Just J."/>
            <person name="Falentin C."/>
            <person name="Koh C.S."/>
            <person name="Le Clainche I."/>
            <person name="Bernard M."/>
            <person name="Bento P."/>
            <person name="Noel B."/>
            <person name="Labadie K."/>
            <person name="Alberti A."/>
            <person name="Charles M."/>
            <person name="Arnaud D."/>
            <person name="Guo H."/>
            <person name="Daviaud C."/>
            <person name="Alamery S."/>
            <person name="Jabbari K."/>
            <person name="Zhao M."/>
            <person name="Edger P.P."/>
            <person name="Chelaifa H."/>
            <person name="Tack D."/>
            <person name="Lassalle G."/>
            <person name="Mestiri I."/>
            <person name="Schnel N."/>
            <person name="Le Paslier M.C."/>
            <person name="Fan G."/>
            <person name="Renault V."/>
            <person name="Bayer P.E."/>
            <person name="Golicz A.A."/>
            <person name="Manoli S."/>
            <person name="Lee T.H."/>
            <person name="Thi V.H."/>
            <person name="Chalabi S."/>
            <person name="Hu Q."/>
            <person name="Fan C."/>
            <person name="Tollenaere R."/>
            <person name="Lu Y."/>
            <person name="Battail C."/>
            <person name="Shen J."/>
            <person name="Sidebottom C.H."/>
            <person name="Wang X."/>
            <person name="Canaguier A."/>
            <person name="Chauveau A."/>
            <person name="Berard A."/>
            <person name="Deniot G."/>
            <person name="Guan M."/>
            <person name="Liu Z."/>
            <person name="Sun F."/>
            <person name="Lim Y.P."/>
            <person name="Lyons E."/>
            <person name="Town C.D."/>
            <person name="Bancroft I."/>
            <person name="Wang X."/>
            <person name="Meng J."/>
            <person name="Ma J."/>
            <person name="Pires J.C."/>
            <person name="King G.J."/>
            <person name="Brunel D."/>
            <person name="Delourme R."/>
            <person name="Renard M."/>
            <person name="Aury J.M."/>
            <person name="Adams K.L."/>
            <person name="Batley J."/>
            <person name="Snowdon R.J."/>
            <person name="Tost J."/>
            <person name="Edwards D."/>
            <person name="Zhou Y."/>
            <person name="Hua W."/>
            <person name="Sharpe A.G."/>
            <person name="Paterson A.H."/>
            <person name="Guan C."/>
            <person name="Wincker P."/>
        </authorList>
    </citation>
    <scope>NUCLEOTIDE SEQUENCE [LARGE SCALE GENOMIC DNA]</scope>
    <source>
        <strain evidence="2">cv. Darmor-bzh</strain>
    </source>
</reference>
<sequence>MKFLLEWFTIGKHITSTMVFSRFYIEKERERY</sequence>